<name>A0ABT2QKN8_9EURY</name>
<feature type="domain" description="IclR-ED" evidence="1">
    <location>
        <begin position="1"/>
        <end position="127"/>
    </location>
</feature>
<dbReference type="InterPro" id="IPR050707">
    <property type="entry name" value="HTH_MetabolicPath_Reg"/>
</dbReference>
<reference evidence="2 3" key="1">
    <citation type="submission" date="2022-09" db="EMBL/GenBank/DDBJ databases">
        <title>Enrichment on poylsaccharides allowed isolation of novel metabolic and taxonomic groups of Haloarchaea.</title>
        <authorList>
            <person name="Sorokin D.Y."/>
            <person name="Elcheninov A.G."/>
            <person name="Khizhniak T.V."/>
            <person name="Kolganova T.V."/>
            <person name="Kublanov I.V."/>
        </authorList>
    </citation>
    <scope>NUCLEOTIDE SEQUENCE [LARGE SCALE GENOMIC DNA]</scope>
    <source>
        <strain evidence="2 3">AArc-m2/3/4</strain>
    </source>
</reference>
<evidence type="ECO:0000259" key="1">
    <source>
        <dbReference type="PROSITE" id="PS51078"/>
    </source>
</evidence>
<comment type="caution">
    <text evidence="2">The sequence shown here is derived from an EMBL/GenBank/DDBJ whole genome shotgun (WGS) entry which is preliminary data.</text>
</comment>
<dbReference type="Gene3D" id="3.30.450.40">
    <property type="match status" value="1"/>
</dbReference>
<dbReference type="PROSITE" id="PS51078">
    <property type="entry name" value="ICLR_ED"/>
    <property type="match status" value="1"/>
</dbReference>
<evidence type="ECO:0000313" key="3">
    <source>
        <dbReference type="Proteomes" id="UP001320972"/>
    </source>
</evidence>
<proteinExistence type="predicted"/>
<dbReference type="InterPro" id="IPR014757">
    <property type="entry name" value="Tscrpt_reg_IclR_C"/>
</dbReference>
<dbReference type="SUPFAM" id="SSF55781">
    <property type="entry name" value="GAF domain-like"/>
    <property type="match status" value="1"/>
</dbReference>
<dbReference type="RefSeq" id="WP_338009213.1">
    <property type="nucleotide sequence ID" value="NZ_JAOPKB010000019.1"/>
</dbReference>
<organism evidence="2 3">
    <name type="scientific">Natronoglomus mannanivorans</name>
    <dbReference type="NCBI Taxonomy" id="2979990"/>
    <lineage>
        <taxon>Archaea</taxon>
        <taxon>Methanobacteriati</taxon>
        <taxon>Methanobacteriota</taxon>
        <taxon>Stenosarchaea group</taxon>
        <taxon>Halobacteria</taxon>
        <taxon>Halobacteriales</taxon>
        <taxon>Natrialbaceae</taxon>
        <taxon>Natronoglomus</taxon>
    </lineage>
</organism>
<evidence type="ECO:0000313" key="2">
    <source>
        <dbReference type="EMBL" id="MCU4975495.1"/>
    </source>
</evidence>
<dbReference type="EMBL" id="JAOPKB010000019">
    <property type="protein sequence ID" value="MCU4975495.1"/>
    <property type="molecule type" value="Genomic_DNA"/>
</dbReference>
<dbReference type="Pfam" id="PF01614">
    <property type="entry name" value="IclR_C"/>
    <property type="match status" value="1"/>
</dbReference>
<dbReference type="PANTHER" id="PTHR30136">
    <property type="entry name" value="HELIX-TURN-HELIX TRANSCRIPTIONAL REGULATOR, ICLR FAMILY"/>
    <property type="match status" value="1"/>
</dbReference>
<protein>
    <recommendedName>
        <fullName evidence="1">IclR-ED domain-containing protein</fullName>
    </recommendedName>
</protein>
<dbReference type="Proteomes" id="UP001320972">
    <property type="component" value="Unassembled WGS sequence"/>
</dbReference>
<sequence>MQIYEIAKLEVDRLAEETGELANLTIEEHGHSVNSHQVQGEQAVKVDSYVGTSVDLHATALRKSILAYLPEERIDTIIDNHGLLHRTEQTVSTREKLGEELEMVREREYAIDDEERLNGLRYVAAPI</sequence>
<gene>
    <name evidence="2" type="ORF">OB955_22665</name>
</gene>
<dbReference type="PANTHER" id="PTHR30136:SF35">
    <property type="entry name" value="HTH-TYPE TRANSCRIPTIONAL REGULATOR RV1719"/>
    <property type="match status" value="1"/>
</dbReference>
<dbReference type="InterPro" id="IPR029016">
    <property type="entry name" value="GAF-like_dom_sf"/>
</dbReference>
<keyword evidence="3" id="KW-1185">Reference proteome</keyword>
<accession>A0ABT2QKN8</accession>